<proteinExistence type="predicted"/>
<sequence>MDTIALGDRLVAEIAGYGSVLVAFSGGVDSSLVLAAAARALGADRVAAMTAVSASLPAAERAAAERFCVALGVAHHRPATGELRRAGYRENGPRRCYFCKSTVLDAAVELAGRHGYDTVATGTNAADLTAGFRPGIEAAQERAVRSPLADLGMSKDAVRSVARDWGLRTWDKPAAACLASRIAYGIEISPARLARVERAERAVRELLARHQPRDLRVRDLGDEVRLEVDAELVAAALADEALPGAVRAAGFGELPVRVAAFRSGSLNDPLRADVPGRA</sequence>
<dbReference type="PANTHER" id="PTHR43169:SF2">
    <property type="entry name" value="NAD_GMP SYNTHASE DOMAIN-CONTAINING PROTEIN"/>
    <property type="match status" value="1"/>
</dbReference>
<name>A0A1C5AR49_9ACTN</name>
<dbReference type="SUPFAM" id="SSF52402">
    <property type="entry name" value="Adenine nucleotide alpha hydrolases-like"/>
    <property type="match status" value="1"/>
</dbReference>
<dbReference type="Pfam" id="PF00733">
    <property type="entry name" value="Asn_synthase"/>
    <property type="match status" value="1"/>
</dbReference>
<evidence type="ECO:0000313" key="3">
    <source>
        <dbReference type="EMBL" id="SCF47717.1"/>
    </source>
</evidence>
<dbReference type="GO" id="GO:0004066">
    <property type="term" value="F:asparagine synthase (glutamine-hydrolyzing) activity"/>
    <property type="evidence" value="ECO:0007669"/>
    <property type="project" value="InterPro"/>
</dbReference>
<evidence type="ECO:0000256" key="1">
    <source>
        <dbReference type="PIRSR" id="PIRSR006661-1"/>
    </source>
</evidence>
<evidence type="ECO:0000259" key="2">
    <source>
        <dbReference type="Pfam" id="PF00733"/>
    </source>
</evidence>
<dbReference type="PANTHER" id="PTHR43169">
    <property type="entry name" value="EXSB FAMILY PROTEIN"/>
    <property type="match status" value="1"/>
</dbReference>
<feature type="domain" description="Asparagine synthetase" evidence="2">
    <location>
        <begin position="20"/>
        <end position="77"/>
    </location>
</feature>
<accession>A0A1C5AR49</accession>
<reference evidence="4" key="1">
    <citation type="submission" date="2016-06" db="EMBL/GenBank/DDBJ databases">
        <authorList>
            <person name="Varghese N."/>
            <person name="Submissions Spin"/>
        </authorList>
    </citation>
    <scope>NUCLEOTIDE SEQUENCE [LARGE SCALE GENOMIC DNA]</scope>
    <source>
        <strain evidence="4">DSM 44100</strain>
    </source>
</reference>
<dbReference type="RefSeq" id="WP_218108317.1">
    <property type="nucleotide sequence ID" value="NZ_CP192025.1"/>
</dbReference>
<dbReference type="InterPro" id="IPR014729">
    <property type="entry name" value="Rossmann-like_a/b/a_fold"/>
</dbReference>
<dbReference type="GO" id="GO:0006529">
    <property type="term" value="P:asparagine biosynthetic process"/>
    <property type="evidence" value="ECO:0007669"/>
    <property type="project" value="InterPro"/>
</dbReference>
<dbReference type="Proteomes" id="UP000198797">
    <property type="component" value="Unassembled WGS sequence"/>
</dbReference>
<protein>
    <recommendedName>
        <fullName evidence="2">Asparagine synthetase domain-containing protein</fullName>
    </recommendedName>
</protein>
<dbReference type="Gene3D" id="3.40.50.620">
    <property type="entry name" value="HUPs"/>
    <property type="match status" value="1"/>
</dbReference>
<dbReference type="EMBL" id="FMCU01000023">
    <property type="protein sequence ID" value="SCF47717.1"/>
    <property type="molecule type" value="Genomic_DNA"/>
</dbReference>
<keyword evidence="4" id="KW-1185">Reference proteome</keyword>
<dbReference type="PIRSF" id="PIRSF006661">
    <property type="entry name" value="PP-lp_UCP006661"/>
    <property type="match status" value="1"/>
</dbReference>
<dbReference type="AlphaFoldDB" id="A0A1C5AR49"/>
<organism evidence="3 4">
    <name type="scientific">Micromonospora matsumotoense</name>
    <dbReference type="NCBI Taxonomy" id="121616"/>
    <lineage>
        <taxon>Bacteria</taxon>
        <taxon>Bacillati</taxon>
        <taxon>Actinomycetota</taxon>
        <taxon>Actinomycetes</taxon>
        <taxon>Micromonosporales</taxon>
        <taxon>Micromonosporaceae</taxon>
        <taxon>Micromonospora</taxon>
    </lineage>
</organism>
<evidence type="ECO:0000313" key="4">
    <source>
        <dbReference type="Proteomes" id="UP000198797"/>
    </source>
</evidence>
<feature type="active site" description="Nucleophile and sulfur donor" evidence="1">
    <location>
        <position position="177"/>
    </location>
</feature>
<dbReference type="STRING" id="121616.GA0070216_12359"/>
<dbReference type="InterPro" id="IPR052188">
    <property type="entry name" value="Ni-pincer_cofactor_biosynth"/>
</dbReference>
<dbReference type="GO" id="GO:0016783">
    <property type="term" value="F:sulfurtransferase activity"/>
    <property type="evidence" value="ECO:0007669"/>
    <property type="project" value="InterPro"/>
</dbReference>
<dbReference type="NCBIfam" id="TIGR00268">
    <property type="entry name" value="ATP-dependent sacrificial sulfur transferase LarE"/>
    <property type="match status" value="1"/>
</dbReference>
<dbReference type="InterPro" id="IPR005232">
    <property type="entry name" value="LarE"/>
</dbReference>
<dbReference type="InterPro" id="IPR001962">
    <property type="entry name" value="Asn_synthase"/>
</dbReference>
<gene>
    <name evidence="3" type="ORF">GA0070216_12359</name>
</gene>